<proteinExistence type="predicted"/>
<evidence type="ECO:0000256" key="1">
    <source>
        <dbReference type="ARBA" id="ARBA00000085"/>
    </source>
</evidence>
<evidence type="ECO:0000256" key="8">
    <source>
        <dbReference type="SAM" id="Phobius"/>
    </source>
</evidence>
<dbReference type="InterPro" id="IPR036890">
    <property type="entry name" value="HATPase_C_sf"/>
</dbReference>
<keyword evidence="8" id="KW-0812">Transmembrane</keyword>
<keyword evidence="3" id="KW-0597">Phosphoprotein</keyword>
<dbReference type="RefSeq" id="WP_374840351.1">
    <property type="nucleotide sequence ID" value="NZ_JBHEEW010000014.1"/>
</dbReference>
<dbReference type="EC" id="2.7.13.3" evidence="2"/>
<dbReference type="EMBL" id="JBHTNF010000015">
    <property type="protein sequence ID" value="MFD1329922.1"/>
    <property type="molecule type" value="Genomic_DNA"/>
</dbReference>
<dbReference type="Gene3D" id="3.30.565.10">
    <property type="entry name" value="Histidine kinase-like ATPase, C-terminal domain"/>
    <property type="match status" value="1"/>
</dbReference>
<name>A0ABW3Z105_MYCRA</name>
<evidence type="ECO:0000313" key="10">
    <source>
        <dbReference type="EMBL" id="MFD1329922.1"/>
    </source>
</evidence>
<evidence type="ECO:0000256" key="6">
    <source>
        <dbReference type="ARBA" id="ARBA00022777"/>
    </source>
</evidence>
<gene>
    <name evidence="10" type="ORF">ACFQ33_18685</name>
</gene>
<evidence type="ECO:0000313" key="11">
    <source>
        <dbReference type="Proteomes" id="UP001597173"/>
    </source>
</evidence>
<dbReference type="Proteomes" id="UP001597173">
    <property type="component" value="Unassembled WGS sequence"/>
</dbReference>
<keyword evidence="11" id="KW-1185">Reference proteome</keyword>
<keyword evidence="4 10" id="KW-0808">Transferase</keyword>
<feature type="domain" description="Signal transduction histidine kinase HWE region" evidence="9">
    <location>
        <begin position="371"/>
        <end position="453"/>
    </location>
</feature>
<sequence>MSKGGRPTAPSHPIGRDWRERMRRPVAFYLVCLILVVVLPSFMYATIVLNRTNEAQERAVELLLEASTESVNRVLDREVSAMLSMLSFFATSVHLQNHDYRSLQVQADKALAGINAHLLVIGPDYRLRLNSRVPYGTDLGETADRTTAEKAFETGRPAVSGLFFGRTAQKWVFNVHFPVRLNSGERMLLTLTQDAENLIKVVNPDILSPEWNAAVLDDAGKVIVSTDPMIKTGDRFFLQVVPALRIGLGSARHQDVDYQVVTDFSPLTGWKIVAWAKASDVRATSMSSLLWLTAGGAVIAILATAGAVLIARVLSRDVRMLAHDAERLGLGESVPPRRHVIAELDTVSKALSEAAEARTRAESEIRFLMREVAHRSKNQLTVIQAMLNQSVSARGSATDFVDAFRKRLAGLARSTELMITNATLGVDLAELADNQLKPFLPIEPGRVRVSGPPVRLDSQASQTLGMALHELATNAAKHGAFANDRGIVALSWALEGDRLSLVWRESCADFEPDLAETQPKGFGSVVLERMLGIAMGAEMERRMHADGIEWRFSIPLSKLKEEQGEAAAEGGG</sequence>
<feature type="transmembrane region" description="Helical" evidence="8">
    <location>
        <begin position="289"/>
        <end position="311"/>
    </location>
</feature>
<dbReference type="Pfam" id="PF07536">
    <property type="entry name" value="HWE_HK"/>
    <property type="match status" value="1"/>
</dbReference>
<keyword evidence="8" id="KW-1133">Transmembrane helix</keyword>
<dbReference type="GO" id="GO:0004673">
    <property type="term" value="F:protein histidine kinase activity"/>
    <property type="evidence" value="ECO:0007669"/>
    <property type="project" value="UniProtKB-EC"/>
</dbReference>
<dbReference type="PANTHER" id="PTHR41523:SF7">
    <property type="entry name" value="HISTIDINE KINASE"/>
    <property type="match status" value="1"/>
</dbReference>
<accession>A0ABW3Z105</accession>
<evidence type="ECO:0000256" key="5">
    <source>
        <dbReference type="ARBA" id="ARBA00022741"/>
    </source>
</evidence>
<evidence type="ECO:0000256" key="4">
    <source>
        <dbReference type="ARBA" id="ARBA00022679"/>
    </source>
</evidence>
<evidence type="ECO:0000256" key="7">
    <source>
        <dbReference type="ARBA" id="ARBA00022840"/>
    </source>
</evidence>
<protein>
    <recommendedName>
        <fullName evidence="2">histidine kinase</fullName>
        <ecNumber evidence="2">2.7.13.3</ecNumber>
    </recommendedName>
</protein>
<dbReference type="PANTHER" id="PTHR41523">
    <property type="entry name" value="TWO-COMPONENT SYSTEM SENSOR PROTEIN"/>
    <property type="match status" value="1"/>
</dbReference>
<dbReference type="InterPro" id="IPR011102">
    <property type="entry name" value="Sig_transdc_His_kinase_HWE"/>
</dbReference>
<dbReference type="SMART" id="SM00911">
    <property type="entry name" value="HWE_HK"/>
    <property type="match status" value="1"/>
</dbReference>
<keyword evidence="7" id="KW-0067">ATP-binding</keyword>
<feature type="transmembrane region" description="Helical" evidence="8">
    <location>
        <begin position="26"/>
        <end position="49"/>
    </location>
</feature>
<keyword evidence="8" id="KW-0472">Membrane</keyword>
<organism evidence="10 11">
    <name type="scientific">Mycoplana ramosa</name>
    <name type="common">Mycoplana bullata</name>
    <dbReference type="NCBI Taxonomy" id="40837"/>
    <lineage>
        <taxon>Bacteria</taxon>
        <taxon>Pseudomonadati</taxon>
        <taxon>Pseudomonadota</taxon>
        <taxon>Alphaproteobacteria</taxon>
        <taxon>Hyphomicrobiales</taxon>
        <taxon>Rhizobiaceae</taxon>
        <taxon>Mycoplana</taxon>
    </lineage>
</organism>
<comment type="caution">
    <text evidence="10">The sequence shown here is derived from an EMBL/GenBank/DDBJ whole genome shotgun (WGS) entry which is preliminary data.</text>
</comment>
<keyword evidence="5" id="KW-0547">Nucleotide-binding</keyword>
<evidence type="ECO:0000259" key="9">
    <source>
        <dbReference type="SMART" id="SM00911"/>
    </source>
</evidence>
<evidence type="ECO:0000256" key="3">
    <source>
        <dbReference type="ARBA" id="ARBA00022553"/>
    </source>
</evidence>
<keyword evidence="6 10" id="KW-0418">Kinase</keyword>
<comment type="catalytic activity">
    <reaction evidence="1">
        <text>ATP + protein L-histidine = ADP + protein N-phospho-L-histidine.</text>
        <dbReference type="EC" id="2.7.13.3"/>
    </reaction>
</comment>
<reference evidence="11" key="1">
    <citation type="journal article" date="2019" name="Int. J. Syst. Evol. Microbiol.">
        <title>The Global Catalogue of Microorganisms (GCM) 10K type strain sequencing project: providing services to taxonomists for standard genome sequencing and annotation.</title>
        <authorList>
            <consortium name="The Broad Institute Genomics Platform"/>
            <consortium name="The Broad Institute Genome Sequencing Center for Infectious Disease"/>
            <person name="Wu L."/>
            <person name="Ma J."/>
        </authorList>
    </citation>
    <scope>NUCLEOTIDE SEQUENCE [LARGE SCALE GENOMIC DNA]</scope>
    <source>
        <strain evidence="11">CCUG 55609</strain>
    </source>
</reference>
<evidence type="ECO:0000256" key="2">
    <source>
        <dbReference type="ARBA" id="ARBA00012438"/>
    </source>
</evidence>